<dbReference type="Pfam" id="PF03625">
    <property type="entry name" value="DUF302"/>
    <property type="match status" value="1"/>
</dbReference>
<organism evidence="2 3">
    <name type="scientific">Hippea maritima (strain ATCC 700847 / DSM 10411 / MH2)</name>
    <dbReference type="NCBI Taxonomy" id="760142"/>
    <lineage>
        <taxon>Bacteria</taxon>
        <taxon>Pseudomonadati</taxon>
        <taxon>Campylobacterota</taxon>
        <taxon>Desulfurellia</taxon>
        <taxon>Desulfurellales</taxon>
        <taxon>Hippeaceae</taxon>
        <taxon>Hippea</taxon>
    </lineage>
</organism>
<dbReference type="InterPro" id="IPR005180">
    <property type="entry name" value="DUF302"/>
</dbReference>
<dbReference type="AlphaFoldDB" id="F2LV13"/>
<proteinExistence type="predicted"/>
<dbReference type="InParanoid" id="F2LV13"/>
<reference evidence="2 3" key="1">
    <citation type="journal article" date="2011" name="Stand. Genomic Sci.">
        <title>Complete genome sequence of the thermophilic sulfur-reducer Hippea maritima type strain (MH(2)).</title>
        <authorList>
            <person name="Huntemann M."/>
            <person name="Lu M."/>
            <person name="Nolan M."/>
            <person name="Lapidus A."/>
            <person name="Lucas S."/>
            <person name="Hammon N."/>
            <person name="Deshpande S."/>
            <person name="Cheng J.F."/>
            <person name="Tapia R."/>
            <person name="Han C."/>
            <person name="Goodwin L."/>
            <person name="Pitluck S."/>
            <person name="Liolios K."/>
            <person name="Pagani I."/>
            <person name="Ivanova N."/>
            <person name="Ovchinikova G."/>
            <person name="Pati A."/>
            <person name="Chen A."/>
            <person name="Palaniappan K."/>
            <person name="Land M."/>
            <person name="Hauser L."/>
            <person name="Jeffries C.D."/>
            <person name="Detter J.C."/>
            <person name="Brambilla E.M."/>
            <person name="Rohde M."/>
            <person name="Spring S."/>
            <person name="Goker M."/>
            <person name="Woyke T."/>
            <person name="Bristow J."/>
            <person name="Eisen J.A."/>
            <person name="Markowitz V."/>
            <person name="Hugenholtz P."/>
            <person name="Kyrpides N.C."/>
            <person name="Klenk H.P."/>
            <person name="Mavromatis K."/>
        </authorList>
    </citation>
    <scope>NUCLEOTIDE SEQUENCE [LARGE SCALE GENOMIC DNA]</scope>
    <source>
        <strain evidence="3">ATCC 700847 / DSM 10411 / MH2</strain>
    </source>
</reference>
<dbReference type="HOGENOM" id="CLU_1851893_0_0_7"/>
<dbReference type="Gene3D" id="3.30.310.70">
    <property type="entry name" value="TT1751-like domain"/>
    <property type="match status" value="1"/>
</dbReference>
<protein>
    <recommendedName>
        <fullName evidence="1">DUF302 domain-containing protein</fullName>
    </recommendedName>
</protein>
<evidence type="ECO:0000313" key="3">
    <source>
        <dbReference type="Proteomes" id="UP000008139"/>
    </source>
</evidence>
<keyword evidence="3" id="KW-1185">Reference proteome</keyword>
<accession>F2LV13</accession>
<sequence>MFDFKSFLGGTLLGSTSVGFTFLKLFQTKMVKEIVSPKSFEETCSAIEKVVPEFADEGWGFPFGKWDFYKVFESRNIEVKDINKIMVYFLCNAKLAAQVINVNPAMMGIMPCSWAVNEKTDGKVYIAKINIGLMSKMFTGTIREMMLEVEETEKRMFERIFA</sequence>
<evidence type="ECO:0000259" key="1">
    <source>
        <dbReference type="Pfam" id="PF03625"/>
    </source>
</evidence>
<reference evidence="3" key="2">
    <citation type="submission" date="2011-03" db="EMBL/GenBank/DDBJ databases">
        <title>The complete genome of Hippea maritima DSM 10411.</title>
        <authorList>
            <consortium name="US DOE Joint Genome Institute (JGI-PGF)"/>
            <person name="Lucas S."/>
            <person name="Copeland A."/>
            <person name="Lapidus A."/>
            <person name="Bruce D."/>
            <person name="Goodwin L."/>
            <person name="Pitluck S."/>
            <person name="Peters L."/>
            <person name="Kyrpides N."/>
            <person name="Mavromatis K."/>
            <person name="Pagani I."/>
            <person name="Ivanova N."/>
            <person name="Mikhailova N."/>
            <person name="Lu M."/>
            <person name="Detter J.C."/>
            <person name="Tapia R."/>
            <person name="Han C."/>
            <person name="Land M."/>
            <person name="Hauser L."/>
            <person name="Markowitz V."/>
            <person name="Cheng J.-F."/>
            <person name="Hugenholtz P."/>
            <person name="Woyke T."/>
            <person name="Wu D."/>
            <person name="Spring S."/>
            <person name="Schroeder M."/>
            <person name="Brambilla E."/>
            <person name="Klenk H.-P."/>
            <person name="Eisen J.A."/>
        </authorList>
    </citation>
    <scope>NUCLEOTIDE SEQUENCE [LARGE SCALE GENOMIC DNA]</scope>
    <source>
        <strain evidence="3">ATCC 700847 / DSM 10411 / MH2</strain>
    </source>
</reference>
<dbReference type="Proteomes" id="UP000008139">
    <property type="component" value="Chromosome"/>
</dbReference>
<dbReference type="CDD" id="cd14797">
    <property type="entry name" value="DUF302"/>
    <property type="match status" value="1"/>
</dbReference>
<name>F2LV13_HIPMA</name>
<dbReference type="STRING" id="760142.Hipma_0627"/>
<dbReference type="SUPFAM" id="SSF103247">
    <property type="entry name" value="TT1751-like"/>
    <property type="match status" value="1"/>
</dbReference>
<dbReference type="RefSeq" id="WP_013681638.1">
    <property type="nucleotide sequence ID" value="NC_015318.1"/>
</dbReference>
<feature type="domain" description="DUF302" evidence="1">
    <location>
        <begin position="80"/>
        <end position="129"/>
    </location>
</feature>
<dbReference type="OrthoDB" id="14730at2"/>
<dbReference type="EMBL" id="CP002606">
    <property type="protein sequence ID" value="AEA33597.1"/>
    <property type="molecule type" value="Genomic_DNA"/>
</dbReference>
<dbReference type="eggNOG" id="COG3439">
    <property type="taxonomic scope" value="Bacteria"/>
</dbReference>
<evidence type="ECO:0000313" key="2">
    <source>
        <dbReference type="EMBL" id="AEA33597.1"/>
    </source>
</evidence>
<gene>
    <name evidence="2" type="ordered locus">Hipma_0627</name>
</gene>
<dbReference type="InterPro" id="IPR035923">
    <property type="entry name" value="TT1751-like_sf"/>
</dbReference>
<dbReference type="KEGG" id="hmr:Hipma_0627"/>